<feature type="compositionally biased region" description="Basic and acidic residues" evidence="1">
    <location>
        <begin position="284"/>
        <end position="295"/>
    </location>
</feature>
<dbReference type="STRING" id="590646.G3B2J6"/>
<feature type="compositionally biased region" description="Polar residues" evidence="1">
    <location>
        <begin position="192"/>
        <end position="211"/>
    </location>
</feature>
<feature type="domain" description="Swc3 C-terminal" evidence="3">
    <location>
        <begin position="530"/>
        <end position="612"/>
    </location>
</feature>
<accession>G3B2J6</accession>
<dbReference type="HOGENOM" id="CLU_008595_1_0_1"/>
<protein>
    <recommendedName>
        <fullName evidence="6">SWR1-complex protein 3</fullName>
    </recommendedName>
</protein>
<proteinExistence type="predicted"/>
<evidence type="ECO:0000259" key="3">
    <source>
        <dbReference type="Pfam" id="PF26242"/>
    </source>
</evidence>
<dbReference type="GeneID" id="18250239"/>
<feature type="compositionally biased region" description="Basic and acidic residues" evidence="1">
    <location>
        <begin position="479"/>
        <end position="500"/>
    </location>
</feature>
<dbReference type="Proteomes" id="UP000000707">
    <property type="component" value="Unassembled WGS sequence"/>
</dbReference>
<dbReference type="Pfam" id="PF26242">
    <property type="entry name" value="Swc3_C"/>
    <property type="match status" value="2"/>
</dbReference>
<sequence length="633" mass="71818">MPPRMRRRITSAKREQIEKEEKALSKSIVRPFDVVAGLPVSYSQPPYGNYEDVLKTPLTVKDSGILYRSLMKSRTNYVGSCPMFRLYWIKQTSYAKKLMGENRLVKTEADRAPVLSADVNARDVMVKLCDAGLTLGPHFFEIRIFIAKDERSQKKDEEPVEIKEEAGKDKSEQPETENGDNSTENDSKYDGQSKNSMEVDGPNQTKSNTLESDQKHPEPASKPTTPDPSEENSLAEVSNIEDTNSQTPKNASSSPAPQLSSAVTTQIEDSQITKQSSNPSGQSKSEKPKKDKDPTDALSAENTLMVFNLNALAKVDINLHRLMKIVATGSANPNQLMTFQGYILRAREMGSPPHPFLVPNFRLDPHTPLRIRKPSKEKGTKYLKLSKQTAKEQKLTAFQEKYISDATLVFEFVENSNVRYMLPKNSICEILPSKKSSDDRDLLISFLWIHNQTEVDRYETLLEEYETAVQEREKKEREELQRQVAEEERQKQIAEGKIVEDPPEPEPELPRSRRRPPPRRGAKKQINKPPKKLVAPEEPEPRYTAVSFVIHDISTKFVSILLNSMKPEAEVRSYMKRILDRGSRSASLHLWYQVDGKLDEALAENIRVEISNEEKKMTGFSTANANAAKKRKL</sequence>
<feature type="region of interest" description="Disordered" evidence="1">
    <location>
        <begin position="151"/>
        <end position="296"/>
    </location>
</feature>
<feature type="compositionally biased region" description="Low complexity" evidence="1">
    <location>
        <begin position="251"/>
        <end position="262"/>
    </location>
</feature>
<dbReference type="InterPro" id="IPR058986">
    <property type="entry name" value="Swc3_C"/>
</dbReference>
<dbReference type="AlphaFoldDB" id="G3B2J6"/>
<keyword evidence="5" id="KW-1185">Reference proteome</keyword>
<feature type="compositionally biased region" description="Basic residues" evidence="1">
    <location>
        <begin position="512"/>
        <end position="531"/>
    </location>
</feature>
<feature type="region of interest" description="Disordered" evidence="1">
    <location>
        <begin position="479"/>
        <end position="538"/>
    </location>
</feature>
<reference evidence="4 5" key="1">
    <citation type="journal article" date="2011" name="Proc. Natl. Acad. Sci. U.S.A.">
        <title>Comparative genomics of xylose-fermenting fungi for enhanced biofuel production.</title>
        <authorList>
            <person name="Wohlbach D.J."/>
            <person name="Kuo A."/>
            <person name="Sato T.K."/>
            <person name="Potts K.M."/>
            <person name="Salamov A.A."/>
            <person name="LaButti K.M."/>
            <person name="Sun H."/>
            <person name="Clum A."/>
            <person name="Pangilinan J.L."/>
            <person name="Lindquist E.A."/>
            <person name="Lucas S."/>
            <person name="Lapidus A."/>
            <person name="Jin M."/>
            <person name="Gunawan C."/>
            <person name="Balan V."/>
            <person name="Dale B.E."/>
            <person name="Jeffries T.W."/>
            <person name="Zinkel R."/>
            <person name="Barry K.W."/>
            <person name="Grigoriev I.V."/>
            <person name="Gasch A.P."/>
        </authorList>
    </citation>
    <scope>NUCLEOTIDE SEQUENCE [LARGE SCALE GENOMIC DNA]</scope>
    <source>
        <strain evidence="5">ATCC 10573 / BCRC 21748 / CBS 615 / JCM 9827 / NBRC 10315 / NRRL Y-1498 / VKM Y-70</strain>
    </source>
</reference>
<evidence type="ECO:0000259" key="2">
    <source>
        <dbReference type="Pfam" id="PF24707"/>
    </source>
</evidence>
<dbReference type="PANTHER" id="PTHR28108:SF1">
    <property type="entry name" value="SWR1-COMPLEX PROTEIN 3"/>
    <property type="match status" value="1"/>
</dbReference>
<dbReference type="GO" id="GO:0140849">
    <property type="term" value="F:ATP-dependent H2AZ histone chaperone activity"/>
    <property type="evidence" value="ECO:0007669"/>
    <property type="project" value="InterPro"/>
</dbReference>
<gene>
    <name evidence="4" type="ORF">CANTEDRAFT_92932</name>
</gene>
<evidence type="ECO:0000313" key="4">
    <source>
        <dbReference type="EMBL" id="EGV64694.1"/>
    </source>
</evidence>
<evidence type="ECO:0000256" key="1">
    <source>
        <dbReference type="SAM" id="MobiDB-lite"/>
    </source>
</evidence>
<dbReference type="PANTHER" id="PTHR28108">
    <property type="entry name" value="SWR1-COMPLEX PROTEIN 3"/>
    <property type="match status" value="1"/>
</dbReference>
<dbReference type="InterPro" id="IPR057558">
    <property type="entry name" value="Swc3_dom"/>
</dbReference>
<feature type="compositionally biased region" description="Polar residues" evidence="1">
    <location>
        <begin position="231"/>
        <end position="250"/>
    </location>
</feature>
<name>G3B2J6_CANTC</name>
<dbReference type="Pfam" id="PF24707">
    <property type="entry name" value="Swc3"/>
    <property type="match status" value="1"/>
</dbReference>
<dbReference type="eggNOG" id="ENOG502QWM7">
    <property type="taxonomic scope" value="Eukaryota"/>
</dbReference>
<dbReference type="InterPro" id="IPR037651">
    <property type="entry name" value="Swc3"/>
</dbReference>
<dbReference type="KEGG" id="cten:18250239"/>
<feature type="compositionally biased region" description="Basic and acidic residues" evidence="1">
    <location>
        <begin position="151"/>
        <end position="173"/>
    </location>
</feature>
<dbReference type="OrthoDB" id="4097064at2759"/>
<dbReference type="EMBL" id="GL996515">
    <property type="protein sequence ID" value="EGV64694.1"/>
    <property type="molecule type" value="Genomic_DNA"/>
</dbReference>
<organism evidence="5">
    <name type="scientific">Candida tenuis (strain ATCC 10573 / BCRC 21748 / CBS 615 / JCM 9827 / NBRC 10315 / NRRL Y-1498 / VKM Y-70)</name>
    <name type="common">Yeast</name>
    <name type="synonym">Yamadazyma tenuis</name>
    <dbReference type="NCBI Taxonomy" id="590646"/>
    <lineage>
        <taxon>Eukaryota</taxon>
        <taxon>Fungi</taxon>
        <taxon>Dikarya</taxon>
        <taxon>Ascomycota</taxon>
        <taxon>Saccharomycotina</taxon>
        <taxon>Pichiomycetes</taxon>
        <taxon>Debaryomycetaceae</taxon>
        <taxon>Yamadazyma</taxon>
    </lineage>
</organism>
<feature type="domain" description="Swc3 C-terminal" evidence="3">
    <location>
        <begin position="391"/>
        <end position="492"/>
    </location>
</feature>
<evidence type="ECO:0008006" key="6">
    <source>
        <dbReference type="Google" id="ProtNLM"/>
    </source>
</evidence>
<feature type="compositionally biased region" description="Polar residues" evidence="1">
    <location>
        <begin position="263"/>
        <end position="282"/>
    </location>
</feature>
<dbReference type="GO" id="GO:0000812">
    <property type="term" value="C:Swr1 complex"/>
    <property type="evidence" value="ECO:0007669"/>
    <property type="project" value="InterPro"/>
</dbReference>
<feature type="domain" description="SWR1-complex protein 3" evidence="2">
    <location>
        <begin position="30"/>
        <end position="151"/>
    </location>
</feature>
<evidence type="ECO:0000313" key="5">
    <source>
        <dbReference type="Proteomes" id="UP000000707"/>
    </source>
</evidence>